<dbReference type="InterPro" id="IPR020449">
    <property type="entry name" value="Tscrpt_reg_AraC-type_HTH"/>
</dbReference>
<dbReference type="Gene3D" id="2.60.120.280">
    <property type="entry name" value="Regulatory protein AraC"/>
    <property type="match status" value="1"/>
</dbReference>
<reference evidence="5 6" key="1">
    <citation type="submission" date="2021-03" db="EMBL/GenBank/DDBJ databases">
        <title>Genomic Encyclopedia of Type Strains, Phase IV (KMG-IV): sequencing the most valuable type-strain genomes for metagenomic binning, comparative biology and taxonomic classification.</title>
        <authorList>
            <person name="Goeker M."/>
        </authorList>
    </citation>
    <scope>NUCLEOTIDE SEQUENCE [LARGE SCALE GENOMIC DNA]</scope>
    <source>
        <strain evidence="5 6">DSM 26048</strain>
    </source>
</reference>
<dbReference type="PROSITE" id="PS00041">
    <property type="entry name" value="HTH_ARAC_FAMILY_1"/>
    <property type="match status" value="1"/>
</dbReference>
<evidence type="ECO:0000313" key="5">
    <source>
        <dbReference type="EMBL" id="MBP1989087.1"/>
    </source>
</evidence>
<sequence>MIELDMLRYFIVLKQERKLPLFIDSIGVHEQENVNWPNGYPYYHWLQTIEGEGRFQAAGQTFLLPKNTGVLLPPNMPRQYEAVSSKWRTAFVTFGGSQTQTLLASLGLEYPSAYQWPSQTPLDKWLVRMTRMFMNEMAPGLDGSSSVYRFLSHLKTYAENQSNPTSHHNVKLQPLIEWLNDHYQDSSVGLEQMAGFIAVSPQYLNKLFRNLLGTSPYAYLIQLRISKAKNMLATDPLIAVKQVAEWVGFYDASHFVATFRKSEGITPEQFKLLHHNSIS</sequence>
<accession>A0ABS4INF2</accession>
<keyword evidence="6" id="KW-1185">Reference proteome</keyword>
<evidence type="ECO:0000259" key="4">
    <source>
        <dbReference type="PROSITE" id="PS01124"/>
    </source>
</evidence>
<dbReference type="Pfam" id="PF02311">
    <property type="entry name" value="AraC_binding"/>
    <property type="match status" value="1"/>
</dbReference>
<keyword evidence="1" id="KW-0805">Transcription regulation</keyword>
<dbReference type="InterPro" id="IPR009057">
    <property type="entry name" value="Homeodomain-like_sf"/>
</dbReference>
<dbReference type="EMBL" id="JAGGLB010000002">
    <property type="protein sequence ID" value="MBP1989087.1"/>
    <property type="molecule type" value="Genomic_DNA"/>
</dbReference>
<gene>
    <name evidence="5" type="ORF">J2Z66_000682</name>
</gene>
<dbReference type="RefSeq" id="WP_209969908.1">
    <property type="nucleotide sequence ID" value="NZ_JAGGLB010000002.1"/>
</dbReference>
<dbReference type="Pfam" id="PF12833">
    <property type="entry name" value="HTH_18"/>
    <property type="match status" value="1"/>
</dbReference>
<evidence type="ECO:0000313" key="6">
    <source>
        <dbReference type="Proteomes" id="UP001519287"/>
    </source>
</evidence>
<proteinExistence type="predicted"/>
<dbReference type="SUPFAM" id="SSF46689">
    <property type="entry name" value="Homeodomain-like"/>
    <property type="match status" value="2"/>
</dbReference>
<keyword evidence="2" id="KW-0238">DNA-binding</keyword>
<dbReference type="InterPro" id="IPR003313">
    <property type="entry name" value="AraC-bd"/>
</dbReference>
<dbReference type="Gene3D" id="1.10.10.60">
    <property type="entry name" value="Homeodomain-like"/>
    <property type="match status" value="2"/>
</dbReference>
<dbReference type="SMART" id="SM00342">
    <property type="entry name" value="HTH_ARAC"/>
    <property type="match status" value="1"/>
</dbReference>
<dbReference type="InterPro" id="IPR018060">
    <property type="entry name" value="HTH_AraC"/>
</dbReference>
<dbReference type="PANTHER" id="PTHR43280:SF2">
    <property type="entry name" value="HTH-TYPE TRANSCRIPTIONAL REGULATOR EXSA"/>
    <property type="match status" value="1"/>
</dbReference>
<organism evidence="5 6">
    <name type="scientific">Paenibacillus eucommiae</name>
    <dbReference type="NCBI Taxonomy" id="1355755"/>
    <lineage>
        <taxon>Bacteria</taxon>
        <taxon>Bacillati</taxon>
        <taxon>Bacillota</taxon>
        <taxon>Bacilli</taxon>
        <taxon>Bacillales</taxon>
        <taxon>Paenibacillaceae</taxon>
        <taxon>Paenibacillus</taxon>
    </lineage>
</organism>
<comment type="caution">
    <text evidence="5">The sequence shown here is derived from an EMBL/GenBank/DDBJ whole genome shotgun (WGS) entry which is preliminary data.</text>
</comment>
<evidence type="ECO:0000256" key="1">
    <source>
        <dbReference type="ARBA" id="ARBA00023015"/>
    </source>
</evidence>
<feature type="domain" description="HTH araC/xylS-type" evidence="4">
    <location>
        <begin position="173"/>
        <end position="273"/>
    </location>
</feature>
<name>A0ABS4INF2_9BACL</name>
<evidence type="ECO:0000256" key="3">
    <source>
        <dbReference type="ARBA" id="ARBA00023163"/>
    </source>
</evidence>
<keyword evidence="3" id="KW-0804">Transcription</keyword>
<dbReference type="SUPFAM" id="SSF51215">
    <property type="entry name" value="Regulatory protein AraC"/>
    <property type="match status" value="1"/>
</dbReference>
<dbReference type="PROSITE" id="PS01124">
    <property type="entry name" value="HTH_ARAC_FAMILY_2"/>
    <property type="match status" value="1"/>
</dbReference>
<protein>
    <submittedName>
        <fullName evidence="5">AraC-like DNA-binding protein</fullName>
    </submittedName>
</protein>
<dbReference type="InterPro" id="IPR018062">
    <property type="entry name" value="HTH_AraC-typ_CS"/>
</dbReference>
<dbReference type="Proteomes" id="UP001519287">
    <property type="component" value="Unassembled WGS sequence"/>
</dbReference>
<dbReference type="InterPro" id="IPR037923">
    <property type="entry name" value="HTH-like"/>
</dbReference>
<dbReference type="PRINTS" id="PR00032">
    <property type="entry name" value="HTHARAC"/>
</dbReference>
<evidence type="ECO:0000256" key="2">
    <source>
        <dbReference type="ARBA" id="ARBA00023125"/>
    </source>
</evidence>
<dbReference type="PANTHER" id="PTHR43280">
    <property type="entry name" value="ARAC-FAMILY TRANSCRIPTIONAL REGULATOR"/>
    <property type="match status" value="1"/>
</dbReference>